<dbReference type="SUPFAM" id="SSF53850">
    <property type="entry name" value="Periplasmic binding protein-like II"/>
    <property type="match status" value="1"/>
</dbReference>
<feature type="domain" description="ABC transmembrane type-1" evidence="8">
    <location>
        <begin position="1"/>
        <end position="189"/>
    </location>
</feature>
<dbReference type="PROSITE" id="PS50928">
    <property type="entry name" value="ABC_TM1"/>
    <property type="match status" value="1"/>
</dbReference>
<dbReference type="PANTHER" id="PTHR43744:SF9">
    <property type="entry name" value="POLYGALACTURONAN_RHAMNOGALACTURONAN TRANSPORT SYSTEM PERMEASE PROTEIN YTCP"/>
    <property type="match status" value="1"/>
</dbReference>
<dbReference type="SUPFAM" id="SSF161098">
    <property type="entry name" value="MetI-like"/>
    <property type="match status" value="1"/>
</dbReference>
<dbReference type="Gene3D" id="1.10.3720.10">
    <property type="entry name" value="MetI-like"/>
    <property type="match status" value="1"/>
</dbReference>
<evidence type="ECO:0000256" key="3">
    <source>
        <dbReference type="ARBA" id="ARBA00022475"/>
    </source>
</evidence>
<organism>
    <name type="scientific">Physcomitrium patens</name>
    <name type="common">Spreading-leaved earth moss</name>
    <name type="synonym">Physcomitrella patens</name>
    <dbReference type="NCBI Taxonomy" id="3218"/>
    <lineage>
        <taxon>Eukaryota</taxon>
        <taxon>Viridiplantae</taxon>
        <taxon>Streptophyta</taxon>
        <taxon>Embryophyta</taxon>
        <taxon>Bryophyta</taxon>
        <taxon>Bryophytina</taxon>
        <taxon>Bryopsida</taxon>
        <taxon>Funariidae</taxon>
        <taxon>Funariales</taxon>
        <taxon>Funariaceae</taxon>
        <taxon>Physcomitrium</taxon>
    </lineage>
</organism>
<evidence type="ECO:0000256" key="6">
    <source>
        <dbReference type="ARBA" id="ARBA00023136"/>
    </source>
</evidence>
<dbReference type="PANTHER" id="PTHR43744">
    <property type="entry name" value="ABC TRANSPORTER PERMEASE PROTEIN MG189-RELATED-RELATED"/>
    <property type="match status" value="1"/>
</dbReference>
<proteinExistence type="predicted"/>
<dbReference type="GO" id="GO:0055085">
    <property type="term" value="P:transmembrane transport"/>
    <property type="evidence" value="ECO:0007669"/>
    <property type="project" value="InterPro"/>
</dbReference>
<dbReference type="CDD" id="cd06261">
    <property type="entry name" value="TM_PBP2"/>
    <property type="match status" value="1"/>
</dbReference>
<dbReference type="InterPro" id="IPR035906">
    <property type="entry name" value="MetI-like_sf"/>
</dbReference>
<evidence type="ECO:0000256" key="5">
    <source>
        <dbReference type="ARBA" id="ARBA00022989"/>
    </source>
</evidence>
<feature type="transmembrane region" description="Helical" evidence="7">
    <location>
        <begin position="169"/>
        <end position="189"/>
    </location>
</feature>
<keyword evidence="3" id="KW-1003">Cell membrane</keyword>
<dbReference type="Gene3D" id="3.40.190.10">
    <property type="entry name" value="Periplasmic binding protein-like II"/>
    <property type="match status" value="1"/>
</dbReference>
<keyword evidence="2" id="KW-0813">Transport</keyword>
<evidence type="ECO:0000256" key="7">
    <source>
        <dbReference type="SAM" id="Phobius"/>
    </source>
</evidence>
<gene>
    <name evidence="9" type="ORF">PHYPADRAFT_104282</name>
</gene>
<dbReference type="HOGENOM" id="CLU_016047_1_0_1"/>
<dbReference type="GO" id="GO:0005886">
    <property type="term" value="C:plasma membrane"/>
    <property type="evidence" value="ECO:0007669"/>
    <property type="project" value="UniProtKB-SubCell"/>
</dbReference>
<evidence type="ECO:0000256" key="2">
    <source>
        <dbReference type="ARBA" id="ARBA00022448"/>
    </source>
</evidence>
<feature type="non-terminal residue" evidence="9">
    <location>
        <position position="305"/>
    </location>
</feature>
<evidence type="ECO:0000259" key="8">
    <source>
        <dbReference type="PROSITE" id="PS50928"/>
    </source>
</evidence>
<name>A9U888_PHYPA</name>
<feature type="transmembrane region" description="Helical" evidence="7">
    <location>
        <begin position="47"/>
        <end position="67"/>
    </location>
</feature>
<evidence type="ECO:0000256" key="1">
    <source>
        <dbReference type="ARBA" id="ARBA00004651"/>
    </source>
</evidence>
<evidence type="ECO:0000256" key="4">
    <source>
        <dbReference type="ARBA" id="ARBA00022692"/>
    </source>
</evidence>
<evidence type="ECO:0000313" key="9">
    <source>
        <dbReference type="EMBL" id="EDQ48115.1"/>
    </source>
</evidence>
<protein>
    <submittedName>
        <fullName evidence="9">Predicted protein</fullName>
    </submittedName>
</protein>
<dbReference type="AlphaFoldDB" id="A9U888"/>
<keyword evidence="5 7" id="KW-1133">Transmembrane helix</keyword>
<dbReference type="EMBL" id="DS546883">
    <property type="protein sequence ID" value="EDQ48115.1"/>
    <property type="molecule type" value="Genomic_DNA"/>
</dbReference>
<accession>A9U888</accession>
<dbReference type="Pfam" id="PF00528">
    <property type="entry name" value="BPD_transp_1"/>
    <property type="match status" value="1"/>
</dbReference>
<comment type="subcellular location">
    <subcellularLocation>
        <location evidence="1">Cell membrane</location>
        <topology evidence="1">Multi-pass membrane protein</topology>
    </subcellularLocation>
</comment>
<feature type="transmembrane region" description="Helical" evidence="7">
    <location>
        <begin position="20"/>
        <end position="41"/>
    </location>
</feature>
<feature type="transmembrane region" description="Helical" evidence="7">
    <location>
        <begin position="93"/>
        <end position="115"/>
    </location>
</feature>
<sequence>MTIAAAYPLSRADFSGRTVFTVLIVFTMFFSGGMIPTYLLIKDLGMLDTFWVMIIPSALSVWNMLIMKTFFQNSIPKEIQEAAFMDGCSNIKVLMRIVLPLSGPVLAVMVLFYAVGHWNSYFNALIYLSDRDKYPLQLFLREILVQGQMQEMVDISDDSLGRSMMDAEAIKYAAVIITNLPMLILYPFLQKYFIKGVMIGAVKGSGEAPAGQSQDNQSNLNATGMPVVKEPIELDFFTGKSTTNGSKFEETLIWKAYSEMSNVKVNFNLVPFETLTEKRNLALAGGDYPDVFYSARVTSDELTRY</sequence>
<dbReference type="InterPro" id="IPR000515">
    <property type="entry name" value="MetI-like"/>
</dbReference>
<keyword evidence="4 7" id="KW-0812">Transmembrane</keyword>
<dbReference type="eggNOG" id="ENOG502SN7A">
    <property type="taxonomic scope" value="Eukaryota"/>
</dbReference>
<keyword evidence="6 7" id="KW-0472">Membrane</keyword>
<reference evidence="9" key="1">
    <citation type="journal article" date="2008" name="Science">
        <title>The Physcomitrella genome reveals evolutionary insights into the conquest of land by plants.</title>
        <authorList>
            <person name="Rensing S."/>
            <person name="Lang D."/>
            <person name="Zimmer A."/>
            <person name="Terry A."/>
            <person name="Salamov A."/>
            <person name="Shapiro H."/>
            <person name="Nishiyama T."/>
            <person name="Perroud P.-F."/>
            <person name="Lindquist E."/>
            <person name="Kamisugi Y."/>
            <person name="Tanahashi T."/>
            <person name="Sakakibara K."/>
            <person name="Fujita T."/>
            <person name="Oishi K."/>
            <person name="Shin-I T."/>
            <person name="Kuroki Y."/>
            <person name="Toyoda A."/>
            <person name="Suzuki Y."/>
            <person name="Hashimoto A."/>
            <person name="Yamaguchi K."/>
            <person name="Sugano A."/>
            <person name="Kohara Y."/>
            <person name="Fujiyama A."/>
            <person name="Anterola A."/>
            <person name="Aoki S."/>
            <person name="Ashton N."/>
            <person name="Barbazuk W.B."/>
            <person name="Barker E."/>
            <person name="Bennetzen J."/>
            <person name="Bezanilla M."/>
            <person name="Blankenship R."/>
            <person name="Cho S.H."/>
            <person name="Dutcher S."/>
            <person name="Estelle M."/>
            <person name="Fawcett J.A."/>
            <person name="Gundlach H."/>
            <person name="Hanada K."/>
            <person name="Heyl A."/>
            <person name="Hicks K.A."/>
            <person name="Hugh J."/>
            <person name="Lohr M."/>
            <person name="Mayer K."/>
            <person name="Melkozernov A."/>
            <person name="Murata T."/>
            <person name="Nelson D."/>
            <person name="Pils B."/>
            <person name="Prigge M."/>
            <person name="Reiss B."/>
            <person name="Renner T."/>
            <person name="Rombauts S."/>
            <person name="Rushton P."/>
            <person name="Sanderfoot A."/>
            <person name="Schween G."/>
            <person name="Shiu S.-H."/>
            <person name="Stueber K."/>
            <person name="Theodoulou F.L."/>
            <person name="Tu H."/>
            <person name="Van de Peer Y."/>
            <person name="Verrier P.J."/>
            <person name="Waters E."/>
            <person name="Wood A."/>
            <person name="Yang L."/>
            <person name="Cove D."/>
            <person name="Cuming A."/>
            <person name="Hasebe M."/>
            <person name="Lucas S."/>
            <person name="Mishler D.B."/>
            <person name="Reski R."/>
            <person name="Grigoriev I."/>
            <person name="Quatrano R.S."/>
            <person name="Boore J.L."/>
        </authorList>
    </citation>
    <scope>NUCLEOTIDE SEQUENCE [LARGE SCALE GENOMIC DNA]</scope>
</reference>